<dbReference type="GO" id="GO:0005737">
    <property type="term" value="C:cytoplasm"/>
    <property type="evidence" value="ECO:0007669"/>
    <property type="project" value="UniProtKB-SubCell"/>
</dbReference>
<evidence type="ECO:0000256" key="2">
    <source>
        <dbReference type="ARBA" id="ARBA00022490"/>
    </source>
</evidence>
<dbReference type="InterPro" id="IPR036322">
    <property type="entry name" value="WD40_repeat_dom_sf"/>
</dbReference>
<dbReference type="SMART" id="SM00320">
    <property type="entry name" value="WD40"/>
    <property type="match status" value="6"/>
</dbReference>
<dbReference type="FunFam" id="2.130.10.10:FF:000236">
    <property type="entry name" value="Polyubiquitin binding protein (Doa1/Ufd3)"/>
    <property type="match status" value="1"/>
</dbReference>
<dbReference type="InParanoid" id="A0A0C3HI74"/>
<feature type="region of interest" description="Disordered" evidence="6">
    <location>
        <begin position="457"/>
        <end position="495"/>
    </location>
</feature>
<dbReference type="InterPro" id="IPR011989">
    <property type="entry name" value="ARM-like"/>
</dbReference>
<feature type="domain" description="PFU" evidence="7">
    <location>
        <begin position="371"/>
        <end position="467"/>
    </location>
</feature>
<feature type="region of interest" description="Disordered" evidence="6">
    <location>
        <begin position="312"/>
        <end position="339"/>
    </location>
</feature>
<evidence type="ECO:0000313" key="10">
    <source>
        <dbReference type="Proteomes" id="UP000054321"/>
    </source>
</evidence>
<evidence type="ECO:0000313" key="9">
    <source>
        <dbReference type="EMBL" id="KIN07901.1"/>
    </source>
</evidence>
<dbReference type="Gene3D" id="3.10.20.870">
    <property type="entry name" value="PFU (PLAA family ubiquitin binding), C-terminal domain"/>
    <property type="match status" value="1"/>
</dbReference>
<dbReference type="InterPro" id="IPR001680">
    <property type="entry name" value="WD40_rpt"/>
</dbReference>
<feature type="repeat" description="WD" evidence="5">
    <location>
        <begin position="105"/>
        <end position="136"/>
    </location>
</feature>
<name>A0A0C3HI74_OIDMZ</name>
<dbReference type="Pfam" id="PF00400">
    <property type="entry name" value="WD40"/>
    <property type="match status" value="5"/>
</dbReference>
<evidence type="ECO:0000256" key="3">
    <source>
        <dbReference type="ARBA" id="ARBA00022574"/>
    </source>
</evidence>
<dbReference type="InterPro" id="IPR038122">
    <property type="entry name" value="PFU_sf"/>
</dbReference>
<evidence type="ECO:0000256" key="6">
    <source>
        <dbReference type="SAM" id="MobiDB-lite"/>
    </source>
</evidence>
<dbReference type="GO" id="GO:0043130">
    <property type="term" value="F:ubiquitin binding"/>
    <property type="evidence" value="ECO:0007669"/>
    <property type="project" value="TreeGrafter"/>
</dbReference>
<reference evidence="9 10" key="1">
    <citation type="submission" date="2014-04" db="EMBL/GenBank/DDBJ databases">
        <authorList>
            <consortium name="DOE Joint Genome Institute"/>
            <person name="Kuo A."/>
            <person name="Martino E."/>
            <person name="Perotto S."/>
            <person name="Kohler A."/>
            <person name="Nagy L.G."/>
            <person name="Floudas D."/>
            <person name="Copeland A."/>
            <person name="Barry K.W."/>
            <person name="Cichocki N."/>
            <person name="Veneault-Fourrey C."/>
            <person name="LaButti K."/>
            <person name="Lindquist E.A."/>
            <person name="Lipzen A."/>
            <person name="Lundell T."/>
            <person name="Morin E."/>
            <person name="Murat C."/>
            <person name="Sun H."/>
            <person name="Tunlid A."/>
            <person name="Henrissat B."/>
            <person name="Grigoriev I.V."/>
            <person name="Hibbett D.S."/>
            <person name="Martin F."/>
            <person name="Nordberg H.P."/>
            <person name="Cantor M.N."/>
            <person name="Hua S.X."/>
        </authorList>
    </citation>
    <scope>NUCLEOTIDE SEQUENCE [LARGE SCALE GENOMIC DNA]</scope>
    <source>
        <strain evidence="9 10">Zn</strain>
    </source>
</reference>
<dbReference type="PANTHER" id="PTHR19849">
    <property type="entry name" value="PHOSPHOLIPASE A-2-ACTIVATING PROTEIN"/>
    <property type="match status" value="1"/>
</dbReference>
<keyword evidence="10" id="KW-1185">Reference proteome</keyword>
<feature type="compositionally biased region" description="Basic and acidic residues" evidence="6">
    <location>
        <begin position="312"/>
        <end position="322"/>
    </location>
</feature>
<reference evidence="10" key="2">
    <citation type="submission" date="2015-01" db="EMBL/GenBank/DDBJ databases">
        <title>Evolutionary Origins and Diversification of the Mycorrhizal Mutualists.</title>
        <authorList>
            <consortium name="DOE Joint Genome Institute"/>
            <consortium name="Mycorrhizal Genomics Consortium"/>
            <person name="Kohler A."/>
            <person name="Kuo A."/>
            <person name="Nagy L.G."/>
            <person name="Floudas D."/>
            <person name="Copeland A."/>
            <person name="Barry K.W."/>
            <person name="Cichocki N."/>
            <person name="Veneault-Fourrey C."/>
            <person name="LaButti K."/>
            <person name="Lindquist E.A."/>
            <person name="Lipzen A."/>
            <person name="Lundell T."/>
            <person name="Morin E."/>
            <person name="Murat C."/>
            <person name="Riley R."/>
            <person name="Ohm R."/>
            <person name="Sun H."/>
            <person name="Tunlid A."/>
            <person name="Henrissat B."/>
            <person name="Grigoriev I.V."/>
            <person name="Hibbett D.S."/>
            <person name="Martin F."/>
        </authorList>
    </citation>
    <scope>NUCLEOTIDE SEQUENCE [LARGE SCALE GENOMIC DNA]</scope>
    <source>
        <strain evidence="10">Zn</strain>
    </source>
</reference>
<protein>
    <recommendedName>
        <fullName evidence="11">PUL domain-containing protein</fullName>
    </recommendedName>
</protein>
<dbReference type="Pfam" id="PF08324">
    <property type="entry name" value="PUL"/>
    <property type="match status" value="1"/>
</dbReference>
<comment type="subcellular location">
    <subcellularLocation>
        <location evidence="1">Cytoplasm</location>
    </subcellularLocation>
</comment>
<evidence type="ECO:0008006" key="11">
    <source>
        <dbReference type="Google" id="ProtNLM"/>
    </source>
</evidence>
<accession>A0A0C3HI74</accession>
<dbReference type="PROSITE" id="PS51396">
    <property type="entry name" value="PUL"/>
    <property type="match status" value="1"/>
</dbReference>
<dbReference type="PANTHER" id="PTHR19849:SF0">
    <property type="entry name" value="PHOSPHOLIPASE A-2-ACTIVATING PROTEIN"/>
    <property type="match status" value="1"/>
</dbReference>
<proteinExistence type="predicted"/>
<keyword evidence="3 5" id="KW-0853">WD repeat</keyword>
<evidence type="ECO:0000256" key="5">
    <source>
        <dbReference type="PROSITE-ProRule" id="PRU00221"/>
    </source>
</evidence>
<dbReference type="SUPFAM" id="SSF48371">
    <property type="entry name" value="ARM repeat"/>
    <property type="match status" value="1"/>
</dbReference>
<dbReference type="Gene3D" id="2.130.10.10">
    <property type="entry name" value="YVTN repeat-like/Quinoprotein amine dehydrogenase"/>
    <property type="match status" value="1"/>
</dbReference>
<dbReference type="FunCoup" id="A0A0C3HI74">
    <property type="interactions" value="1419"/>
</dbReference>
<dbReference type="GO" id="GO:0010992">
    <property type="term" value="P:ubiquitin recycling"/>
    <property type="evidence" value="ECO:0007669"/>
    <property type="project" value="TreeGrafter"/>
</dbReference>
<dbReference type="FunFam" id="3.10.20.870:FF:000003">
    <property type="entry name" value="Polyubiquitin binding (Doa1 Ufd3) protein"/>
    <property type="match status" value="1"/>
</dbReference>
<dbReference type="HOGENOM" id="CLU_011791_2_0_1"/>
<dbReference type="CDD" id="cd00200">
    <property type="entry name" value="WD40"/>
    <property type="match status" value="1"/>
</dbReference>
<dbReference type="PROSITE" id="PS50294">
    <property type="entry name" value="WD_REPEATS_REGION"/>
    <property type="match status" value="3"/>
</dbReference>
<dbReference type="AlphaFoldDB" id="A0A0C3HI74"/>
<dbReference type="InterPro" id="IPR013535">
    <property type="entry name" value="PUL_dom"/>
</dbReference>
<organism evidence="9 10">
    <name type="scientific">Oidiodendron maius (strain Zn)</name>
    <dbReference type="NCBI Taxonomy" id="913774"/>
    <lineage>
        <taxon>Eukaryota</taxon>
        <taxon>Fungi</taxon>
        <taxon>Dikarya</taxon>
        <taxon>Ascomycota</taxon>
        <taxon>Pezizomycotina</taxon>
        <taxon>Leotiomycetes</taxon>
        <taxon>Leotiomycetes incertae sedis</taxon>
        <taxon>Myxotrichaceae</taxon>
        <taxon>Oidiodendron</taxon>
    </lineage>
</organism>
<sequence>MADYKLSASLNGHEDDIRAVCFPSSKAVISSSRDGTVRLWSLLSDNPPTYDGKITLNASGFVNAVTYLPATQQFPEGLVVSGGQDTVIEVRQPSKGPGENAEALLLGHSRNVCTLDVDQAGAFIVSGAWDGEARIWPVGKWESQTVLTGHEGSVWSVLAFDSETVITASADKLIRVFHTSGKLLRKIKGSDAPVRALCKLPKGHPSGAEFASACNEGIIRLWTISGIQVGELHGHESFIYSLAVTPSGEIVSSGEDRTLRIWKGNECIQTVTHPAISVWTVAVCAETGDIVSGASDRVVRVFTRSPEREANVETTRQFEESVKASSIPQEQVGEVNKENLPGPEFLVQKRGTKEGQVQMIKEHDGSVTAHTWSAGAAMWVNVGTVVASVGSSGKRVPHNGKEYDYVFDVDIEDGKPPLKLPYNLSQNPYEAATKFIEDNNLPISYLDQVANFITTNTQGATLGKPDSQGASDPWGSDNRYRPGETSHLPPTQPPKILPQRTYLSIQVARIPPIQKKIQELNQALIKDGHKELSLNPSDLTILASLCKHLESTDATKSSQTDAIELELAIKMTTTWPYKDRLPALDLLRLLAVSPKTAKYSSSGGNFIDVLASGAMEVQPPLDNNIMMAVRAFANLFESPEGRALAISEFDKIQDIISTSIRSSTNRNLLVAATTVYINYAVYFAAETDSTNFEHVLALIDTLGKIMDMQADSEVVYRALVAVGTLVTLDEEAKSAARDIYGIEKSISTAVGKASDPRIRNVSAEILGLLK</sequence>
<feature type="repeat" description="WD" evidence="5">
    <location>
        <begin position="232"/>
        <end position="263"/>
    </location>
</feature>
<dbReference type="Proteomes" id="UP000054321">
    <property type="component" value="Unassembled WGS sequence"/>
</dbReference>
<dbReference type="PROSITE" id="PS50082">
    <property type="entry name" value="WD_REPEATS_2"/>
    <property type="match status" value="3"/>
</dbReference>
<evidence type="ECO:0000259" key="7">
    <source>
        <dbReference type="PROSITE" id="PS51394"/>
    </source>
</evidence>
<keyword evidence="2" id="KW-0963">Cytoplasm</keyword>
<dbReference type="InterPro" id="IPR016024">
    <property type="entry name" value="ARM-type_fold"/>
</dbReference>
<dbReference type="Gene3D" id="1.25.10.10">
    <property type="entry name" value="Leucine-rich Repeat Variant"/>
    <property type="match status" value="1"/>
</dbReference>
<dbReference type="InterPro" id="IPR015155">
    <property type="entry name" value="PFU"/>
</dbReference>
<dbReference type="OrthoDB" id="10265988at2759"/>
<evidence type="ECO:0000256" key="4">
    <source>
        <dbReference type="ARBA" id="ARBA00022737"/>
    </source>
</evidence>
<evidence type="ECO:0000259" key="8">
    <source>
        <dbReference type="PROSITE" id="PS51396"/>
    </source>
</evidence>
<feature type="repeat" description="WD" evidence="5">
    <location>
        <begin position="10"/>
        <end position="42"/>
    </location>
</feature>
<keyword evidence="4" id="KW-0677">Repeat</keyword>
<dbReference type="InterPro" id="IPR015943">
    <property type="entry name" value="WD40/YVTN_repeat-like_dom_sf"/>
</dbReference>
<evidence type="ECO:0000256" key="1">
    <source>
        <dbReference type="ARBA" id="ARBA00004496"/>
    </source>
</evidence>
<gene>
    <name evidence="9" type="ORF">OIDMADRAFT_186885</name>
</gene>
<dbReference type="STRING" id="913774.A0A0C3HI74"/>
<feature type="domain" description="PUL" evidence="8">
    <location>
        <begin position="495"/>
        <end position="768"/>
    </location>
</feature>
<dbReference type="PROSITE" id="PS51394">
    <property type="entry name" value="PFU"/>
    <property type="match status" value="1"/>
</dbReference>
<dbReference type="EMBL" id="KN832870">
    <property type="protein sequence ID" value="KIN07901.1"/>
    <property type="molecule type" value="Genomic_DNA"/>
</dbReference>
<dbReference type="GO" id="GO:0005634">
    <property type="term" value="C:nucleus"/>
    <property type="evidence" value="ECO:0007669"/>
    <property type="project" value="TreeGrafter"/>
</dbReference>
<dbReference type="Pfam" id="PF09070">
    <property type="entry name" value="PFU"/>
    <property type="match status" value="1"/>
</dbReference>
<dbReference type="GO" id="GO:0043161">
    <property type="term" value="P:proteasome-mediated ubiquitin-dependent protein catabolic process"/>
    <property type="evidence" value="ECO:0007669"/>
    <property type="project" value="TreeGrafter"/>
</dbReference>
<dbReference type="SUPFAM" id="SSF50978">
    <property type="entry name" value="WD40 repeat-like"/>
    <property type="match status" value="1"/>
</dbReference>